<dbReference type="InterPro" id="IPR001279">
    <property type="entry name" value="Metallo-B-lactamas"/>
</dbReference>
<dbReference type="EMBL" id="JAGIOO010000001">
    <property type="protein sequence ID" value="MBP2472537.1"/>
    <property type="molecule type" value="Genomic_DNA"/>
</dbReference>
<evidence type="ECO:0000313" key="3">
    <source>
        <dbReference type="EMBL" id="MBP2472537.1"/>
    </source>
</evidence>
<dbReference type="CDD" id="cd16282">
    <property type="entry name" value="metallo-hydrolase-like_MBL-fold"/>
    <property type="match status" value="1"/>
</dbReference>
<dbReference type="SMART" id="SM00849">
    <property type="entry name" value="Lactamase_B"/>
    <property type="match status" value="1"/>
</dbReference>
<accession>A0ABS5A7G7</accession>
<dbReference type="PANTHER" id="PTHR42951">
    <property type="entry name" value="METALLO-BETA-LACTAMASE DOMAIN-CONTAINING"/>
    <property type="match status" value="1"/>
</dbReference>
<dbReference type="InterPro" id="IPR036866">
    <property type="entry name" value="RibonucZ/Hydroxyglut_hydro"/>
</dbReference>
<evidence type="ECO:0000313" key="4">
    <source>
        <dbReference type="Proteomes" id="UP001519363"/>
    </source>
</evidence>
<dbReference type="RefSeq" id="WP_086789363.1">
    <property type="nucleotide sequence ID" value="NZ_JAGIOO010000001.1"/>
</dbReference>
<reference evidence="3 4" key="1">
    <citation type="submission" date="2021-03" db="EMBL/GenBank/DDBJ databases">
        <title>Sequencing the genomes of 1000 actinobacteria strains.</title>
        <authorList>
            <person name="Klenk H.-P."/>
        </authorList>
    </citation>
    <scope>NUCLEOTIDE SEQUENCE [LARGE SCALE GENOMIC DNA]</scope>
    <source>
        <strain evidence="3 4">DSM 44580</strain>
    </source>
</reference>
<comment type="caution">
    <text evidence="3">The sequence shown here is derived from an EMBL/GenBank/DDBJ whole genome shotgun (WGS) entry which is preliminary data.</text>
</comment>
<dbReference type="Gene3D" id="3.60.15.10">
    <property type="entry name" value="Ribonuclease Z/Hydroxyacylglutathione hydrolase-like"/>
    <property type="match status" value="1"/>
</dbReference>
<feature type="domain" description="Metallo-beta-lactamase" evidence="2">
    <location>
        <begin position="32"/>
        <end position="235"/>
    </location>
</feature>
<evidence type="ECO:0000256" key="1">
    <source>
        <dbReference type="SAM" id="MobiDB-lite"/>
    </source>
</evidence>
<dbReference type="SUPFAM" id="SSF56281">
    <property type="entry name" value="Metallo-hydrolase/oxidoreductase"/>
    <property type="match status" value="1"/>
</dbReference>
<feature type="region of interest" description="Disordered" evidence="1">
    <location>
        <begin position="315"/>
        <end position="342"/>
    </location>
</feature>
<proteinExistence type="predicted"/>
<dbReference type="InterPro" id="IPR050855">
    <property type="entry name" value="NDM-1-like"/>
</dbReference>
<protein>
    <submittedName>
        <fullName evidence="3">Glyoxylase-like metal-dependent hydrolase (Beta-lactamase superfamily II)</fullName>
    </submittedName>
</protein>
<gene>
    <name evidence="3" type="ORF">JOF53_001409</name>
</gene>
<dbReference type="Proteomes" id="UP001519363">
    <property type="component" value="Unassembled WGS sequence"/>
</dbReference>
<name>A0ABS5A7G7_9PSEU</name>
<dbReference type="PANTHER" id="PTHR42951:SF4">
    <property type="entry name" value="ACYL-COENZYME A THIOESTERASE MBLAC2"/>
    <property type="match status" value="1"/>
</dbReference>
<evidence type="ECO:0000259" key="2">
    <source>
        <dbReference type="SMART" id="SM00849"/>
    </source>
</evidence>
<sequence length="342" mass="35937">MTAAAEIPYTTGLHEIASGVHAWLAPDGGWGLSNAGLVCGDGASFLVDTLYDLRLTRTMLDAMAPVTAAHPITAALNTHANGDHCYGNELLAPEVRIHAVTATAHDMAHDAPPPVMAELMSAEAAEELGPELATWLRKAFGAYEFAGITQRQPDVLFDEALTLEVGGRAVQLRNLGPAHTEGDAIAWVPDAGVVFTGDLLFIGGAPIIWAGPVASWVRACDELLALSPELVVPGHGPVTDGEGIRAVRGYLGHVQELARESHSRGLSWMEAALRADLGEYAGLSESERIAPNLHHAYRELDPSLPPLDPTAALAAMARWDAERGGGGSGTRRNATPPPASSD</sequence>
<dbReference type="Pfam" id="PF00753">
    <property type="entry name" value="Lactamase_B"/>
    <property type="match status" value="1"/>
</dbReference>
<organism evidence="3 4">
    <name type="scientific">Crossiella equi</name>
    <dbReference type="NCBI Taxonomy" id="130796"/>
    <lineage>
        <taxon>Bacteria</taxon>
        <taxon>Bacillati</taxon>
        <taxon>Actinomycetota</taxon>
        <taxon>Actinomycetes</taxon>
        <taxon>Pseudonocardiales</taxon>
        <taxon>Pseudonocardiaceae</taxon>
        <taxon>Crossiella</taxon>
    </lineage>
</organism>
<keyword evidence="4" id="KW-1185">Reference proteome</keyword>